<keyword evidence="3 6" id="KW-0561">Oxygen transport</keyword>
<comment type="caution">
    <text evidence="8">The sequence shown here is derived from an EMBL/GenBank/DDBJ whole genome shotgun (WGS) entry which is preliminary data.</text>
</comment>
<accession>A0A9D4D0X9</accession>
<protein>
    <recommendedName>
        <fullName evidence="7">Globin domain-containing protein</fullName>
    </recommendedName>
</protein>
<evidence type="ECO:0000259" key="7">
    <source>
        <dbReference type="PROSITE" id="PS01033"/>
    </source>
</evidence>
<keyword evidence="9" id="KW-1185">Reference proteome</keyword>
<dbReference type="Gene3D" id="1.10.490.10">
    <property type="entry name" value="Globins"/>
    <property type="match status" value="1"/>
</dbReference>
<dbReference type="PANTHER" id="PTHR46458:SF1">
    <property type="entry name" value="GEO09476P1"/>
    <property type="match status" value="1"/>
</dbReference>
<dbReference type="InterPro" id="IPR012292">
    <property type="entry name" value="Globin/Proto"/>
</dbReference>
<sequence length="186" mass="22021">MGCDNSKRDIVEEDEEHCYADEFSEHQIDSIKSTWPILSRDRQKTGVDFFRNIFNAEPVVKAMFKKDRTISDDQLLNSSEFLKHVDNFMSALDNVIDLLEYNTVETQHSLIVLGAKHATFHGFKEEFFTLYSKCMIDTWESVIGEEFIEEVKESWEMFIMYITRYMRQGFVIYLQDTKTQDETIVY</sequence>
<evidence type="ECO:0000313" key="9">
    <source>
        <dbReference type="Proteomes" id="UP000828390"/>
    </source>
</evidence>
<dbReference type="InterPro" id="IPR050532">
    <property type="entry name" value="Globin-like_OT"/>
</dbReference>
<keyword evidence="5" id="KW-0408">Iron</keyword>
<reference evidence="8" key="1">
    <citation type="journal article" date="2019" name="bioRxiv">
        <title>The Genome of the Zebra Mussel, Dreissena polymorpha: A Resource for Invasive Species Research.</title>
        <authorList>
            <person name="McCartney M.A."/>
            <person name="Auch B."/>
            <person name="Kono T."/>
            <person name="Mallez S."/>
            <person name="Zhang Y."/>
            <person name="Obille A."/>
            <person name="Becker A."/>
            <person name="Abrahante J.E."/>
            <person name="Garbe J."/>
            <person name="Badalamenti J.P."/>
            <person name="Herman A."/>
            <person name="Mangelson H."/>
            <person name="Liachko I."/>
            <person name="Sullivan S."/>
            <person name="Sone E.D."/>
            <person name="Koren S."/>
            <person name="Silverstein K.A.T."/>
            <person name="Beckman K.B."/>
            <person name="Gohl D.M."/>
        </authorList>
    </citation>
    <scope>NUCLEOTIDE SEQUENCE</scope>
    <source>
        <strain evidence="8">Duluth1</strain>
        <tissue evidence="8">Whole animal</tissue>
    </source>
</reference>
<dbReference type="CDD" id="cd01040">
    <property type="entry name" value="Mb-like"/>
    <property type="match status" value="1"/>
</dbReference>
<keyword evidence="2 6" id="KW-0349">Heme</keyword>
<reference evidence="8" key="2">
    <citation type="submission" date="2020-11" db="EMBL/GenBank/DDBJ databases">
        <authorList>
            <person name="McCartney M.A."/>
            <person name="Auch B."/>
            <person name="Kono T."/>
            <person name="Mallez S."/>
            <person name="Becker A."/>
            <person name="Gohl D.M."/>
            <person name="Silverstein K.A.T."/>
            <person name="Koren S."/>
            <person name="Bechman K.B."/>
            <person name="Herman A."/>
            <person name="Abrahante J.E."/>
            <person name="Garbe J."/>
        </authorList>
    </citation>
    <scope>NUCLEOTIDE SEQUENCE</scope>
    <source>
        <strain evidence="8">Duluth1</strain>
        <tissue evidence="8">Whole animal</tissue>
    </source>
</reference>
<gene>
    <name evidence="8" type="ORF">DPMN_042357</name>
</gene>
<dbReference type="OrthoDB" id="436496at2759"/>
<dbReference type="Proteomes" id="UP000828390">
    <property type="component" value="Unassembled WGS sequence"/>
</dbReference>
<dbReference type="PANTHER" id="PTHR46458">
    <property type="entry name" value="BLR2807 PROTEIN"/>
    <property type="match status" value="1"/>
</dbReference>
<evidence type="ECO:0000256" key="1">
    <source>
        <dbReference type="ARBA" id="ARBA00022448"/>
    </source>
</evidence>
<dbReference type="GO" id="GO:0046872">
    <property type="term" value="F:metal ion binding"/>
    <property type="evidence" value="ECO:0007669"/>
    <property type="project" value="UniProtKB-KW"/>
</dbReference>
<keyword evidence="1 6" id="KW-0813">Transport</keyword>
<dbReference type="GO" id="GO:0019825">
    <property type="term" value="F:oxygen binding"/>
    <property type="evidence" value="ECO:0007669"/>
    <property type="project" value="InterPro"/>
</dbReference>
<evidence type="ECO:0000256" key="2">
    <source>
        <dbReference type="ARBA" id="ARBA00022617"/>
    </source>
</evidence>
<comment type="similarity">
    <text evidence="6">Belongs to the globin family.</text>
</comment>
<evidence type="ECO:0000256" key="4">
    <source>
        <dbReference type="ARBA" id="ARBA00022723"/>
    </source>
</evidence>
<dbReference type="InterPro" id="IPR044399">
    <property type="entry name" value="Mb-like_M"/>
</dbReference>
<dbReference type="InterPro" id="IPR000971">
    <property type="entry name" value="Globin"/>
</dbReference>
<evidence type="ECO:0000256" key="5">
    <source>
        <dbReference type="ARBA" id="ARBA00023004"/>
    </source>
</evidence>
<evidence type="ECO:0000256" key="3">
    <source>
        <dbReference type="ARBA" id="ARBA00022621"/>
    </source>
</evidence>
<evidence type="ECO:0000313" key="8">
    <source>
        <dbReference type="EMBL" id="KAH3735799.1"/>
    </source>
</evidence>
<dbReference type="GO" id="GO:0020037">
    <property type="term" value="F:heme binding"/>
    <property type="evidence" value="ECO:0007669"/>
    <property type="project" value="InterPro"/>
</dbReference>
<dbReference type="PROSITE" id="PS01033">
    <property type="entry name" value="GLOBIN"/>
    <property type="match status" value="1"/>
</dbReference>
<keyword evidence="4" id="KW-0479">Metal-binding</keyword>
<dbReference type="EMBL" id="JAIWYP010000011">
    <property type="protein sequence ID" value="KAH3735799.1"/>
    <property type="molecule type" value="Genomic_DNA"/>
</dbReference>
<dbReference type="SUPFAM" id="SSF46458">
    <property type="entry name" value="Globin-like"/>
    <property type="match status" value="1"/>
</dbReference>
<dbReference type="AlphaFoldDB" id="A0A9D4D0X9"/>
<proteinExistence type="inferred from homology"/>
<organism evidence="8 9">
    <name type="scientific">Dreissena polymorpha</name>
    <name type="common">Zebra mussel</name>
    <name type="synonym">Mytilus polymorpha</name>
    <dbReference type="NCBI Taxonomy" id="45954"/>
    <lineage>
        <taxon>Eukaryota</taxon>
        <taxon>Metazoa</taxon>
        <taxon>Spiralia</taxon>
        <taxon>Lophotrochozoa</taxon>
        <taxon>Mollusca</taxon>
        <taxon>Bivalvia</taxon>
        <taxon>Autobranchia</taxon>
        <taxon>Heteroconchia</taxon>
        <taxon>Euheterodonta</taxon>
        <taxon>Imparidentia</taxon>
        <taxon>Neoheterodontei</taxon>
        <taxon>Myida</taxon>
        <taxon>Dreissenoidea</taxon>
        <taxon>Dreissenidae</taxon>
        <taxon>Dreissena</taxon>
    </lineage>
</organism>
<dbReference type="InterPro" id="IPR009050">
    <property type="entry name" value="Globin-like_sf"/>
</dbReference>
<evidence type="ECO:0000256" key="6">
    <source>
        <dbReference type="RuleBase" id="RU000356"/>
    </source>
</evidence>
<dbReference type="GO" id="GO:0005344">
    <property type="term" value="F:oxygen carrier activity"/>
    <property type="evidence" value="ECO:0007669"/>
    <property type="project" value="UniProtKB-KW"/>
</dbReference>
<dbReference type="Pfam" id="PF00042">
    <property type="entry name" value="Globin"/>
    <property type="match status" value="1"/>
</dbReference>
<name>A0A9D4D0X9_DREPO</name>
<feature type="domain" description="Globin" evidence="7">
    <location>
        <begin position="22"/>
        <end position="171"/>
    </location>
</feature>